<keyword evidence="13 19" id="KW-0472">Membrane</keyword>
<evidence type="ECO:0000256" key="5">
    <source>
        <dbReference type="ARBA" id="ARBA00022660"/>
    </source>
</evidence>
<dbReference type="RefSeq" id="WP_272736704.1">
    <property type="nucleotide sequence ID" value="NZ_CP116942.1"/>
</dbReference>
<dbReference type="InterPro" id="IPR002429">
    <property type="entry name" value="CcO_II-like_C"/>
</dbReference>
<evidence type="ECO:0000256" key="19">
    <source>
        <dbReference type="SAM" id="Phobius"/>
    </source>
</evidence>
<evidence type="ECO:0000256" key="2">
    <source>
        <dbReference type="ARBA" id="ARBA00007866"/>
    </source>
</evidence>
<dbReference type="Gene3D" id="2.60.40.420">
    <property type="entry name" value="Cupredoxins - blue copper proteins"/>
    <property type="match status" value="1"/>
</dbReference>
<dbReference type="GO" id="GO:0016491">
    <property type="term" value="F:oxidoreductase activity"/>
    <property type="evidence" value="ECO:0007669"/>
    <property type="project" value="InterPro"/>
</dbReference>
<dbReference type="PROSITE" id="PS50857">
    <property type="entry name" value="COX2_CUA"/>
    <property type="match status" value="1"/>
</dbReference>
<evidence type="ECO:0000256" key="18">
    <source>
        <dbReference type="RuleBase" id="RU004024"/>
    </source>
</evidence>
<dbReference type="PANTHER" id="PTHR22888">
    <property type="entry name" value="CYTOCHROME C OXIDASE, SUBUNIT II"/>
    <property type="match status" value="1"/>
</dbReference>
<dbReference type="InterPro" id="IPR045187">
    <property type="entry name" value="CcO_II"/>
</dbReference>
<dbReference type="InterPro" id="IPR036909">
    <property type="entry name" value="Cyt_c-like_dom_sf"/>
</dbReference>
<dbReference type="PANTHER" id="PTHR22888:SF9">
    <property type="entry name" value="CYTOCHROME C OXIDASE SUBUNIT 2"/>
    <property type="match status" value="1"/>
</dbReference>
<protein>
    <recommendedName>
        <fullName evidence="18">Cytochrome c oxidase subunit 2</fullName>
        <ecNumber evidence="18">7.1.1.9</ecNumber>
    </recommendedName>
</protein>
<evidence type="ECO:0000259" key="21">
    <source>
        <dbReference type="PROSITE" id="PS50999"/>
    </source>
</evidence>
<dbReference type="GO" id="GO:0005886">
    <property type="term" value="C:plasma membrane"/>
    <property type="evidence" value="ECO:0007669"/>
    <property type="project" value="UniProtKB-SubCell"/>
</dbReference>
<evidence type="ECO:0000313" key="24">
    <source>
        <dbReference type="Proteomes" id="UP001216390"/>
    </source>
</evidence>
<reference evidence="23" key="1">
    <citation type="submission" date="2023-01" db="EMBL/GenBank/DDBJ databases">
        <title>The diversity of Class Acidimicrobiia in South China Sea sediment environments and the proposal of Iamia marina sp. nov., a novel species of the genus Iamia.</title>
        <authorList>
            <person name="He Y."/>
            <person name="Tian X."/>
        </authorList>
    </citation>
    <scope>NUCLEOTIDE SEQUENCE</scope>
    <source>
        <strain evidence="23">DSM 19957</strain>
    </source>
</reference>
<comment type="similarity">
    <text evidence="2 17">Belongs to the cytochrome c oxidase subunit 2 family.</text>
</comment>
<name>A0AAE9Y621_9ACTN</name>
<dbReference type="SUPFAM" id="SSF46626">
    <property type="entry name" value="Cytochrome c"/>
    <property type="match status" value="1"/>
</dbReference>
<evidence type="ECO:0000259" key="20">
    <source>
        <dbReference type="PROSITE" id="PS50857"/>
    </source>
</evidence>
<dbReference type="GO" id="GO:0042773">
    <property type="term" value="P:ATP synthesis coupled electron transport"/>
    <property type="evidence" value="ECO:0007669"/>
    <property type="project" value="TreeGrafter"/>
</dbReference>
<evidence type="ECO:0000256" key="1">
    <source>
        <dbReference type="ARBA" id="ARBA00004141"/>
    </source>
</evidence>
<dbReference type="SUPFAM" id="SSF49503">
    <property type="entry name" value="Cupredoxins"/>
    <property type="match status" value="1"/>
</dbReference>
<keyword evidence="8" id="KW-1278">Translocase</keyword>
<comment type="function">
    <text evidence="14 18">Subunits I and II form the functional core of the enzyme complex. Electrons originating in cytochrome c are transferred via heme a and Cu(A) to the binuclear center formed by heme a3 and Cu(B).</text>
</comment>
<feature type="domain" description="Cytochrome oxidase subunit II copper A binding" evidence="20">
    <location>
        <begin position="124"/>
        <end position="242"/>
    </location>
</feature>
<dbReference type="InterPro" id="IPR001505">
    <property type="entry name" value="Copper_CuA"/>
</dbReference>
<keyword evidence="12 18" id="KW-0186">Copper</keyword>
<evidence type="ECO:0000256" key="10">
    <source>
        <dbReference type="ARBA" id="ARBA00022989"/>
    </source>
</evidence>
<keyword evidence="11 16" id="KW-0408">Iron</keyword>
<dbReference type="CDD" id="cd04213">
    <property type="entry name" value="CuRO_CcO_Caa3_II"/>
    <property type="match status" value="1"/>
</dbReference>
<dbReference type="InterPro" id="IPR008972">
    <property type="entry name" value="Cupredoxin"/>
</dbReference>
<evidence type="ECO:0000256" key="17">
    <source>
        <dbReference type="RuleBase" id="RU000456"/>
    </source>
</evidence>
<keyword evidence="24" id="KW-1185">Reference proteome</keyword>
<evidence type="ECO:0000256" key="6">
    <source>
        <dbReference type="ARBA" id="ARBA00022692"/>
    </source>
</evidence>
<keyword evidence="9 17" id="KW-0249">Electron transport</keyword>
<dbReference type="Pfam" id="PF00116">
    <property type="entry name" value="COX2"/>
    <property type="match status" value="1"/>
</dbReference>
<evidence type="ECO:0000256" key="11">
    <source>
        <dbReference type="ARBA" id="ARBA00023004"/>
    </source>
</evidence>
<dbReference type="GO" id="GO:0005507">
    <property type="term" value="F:copper ion binding"/>
    <property type="evidence" value="ECO:0007669"/>
    <property type="project" value="InterPro"/>
</dbReference>
<keyword evidence="7 16" id="KW-0479">Metal-binding</keyword>
<feature type="transmembrane region" description="Helical" evidence="19">
    <location>
        <begin position="48"/>
        <end position="73"/>
    </location>
</feature>
<dbReference type="InterPro" id="IPR034236">
    <property type="entry name" value="CuRO_CcO_Caa3_II"/>
</dbReference>
<evidence type="ECO:0000256" key="8">
    <source>
        <dbReference type="ARBA" id="ARBA00022967"/>
    </source>
</evidence>
<dbReference type="PRINTS" id="PR01166">
    <property type="entry name" value="CYCOXIDASEII"/>
</dbReference>
<dbReference type="NCBIfam" id="TIGR02866">
    <property type="entry name" value="CoxB"/>
    <property type="match status" value="1"/>
</dbReference>
<evidence type="ECO:0000256" key="12">
    <source>
        <dbReference type="ARBA" id="ARBA00023008"/>
    </source>
</evidence>
<dbReference type="PROSITE" id="PS50999">
    <property type="entry name" value="COX2_TM"/>
    <property type="match status" value="1"/>
</dbReference>
<sequence length="407" mass="45266">MSLLRRVRTVAPAVGAALLITACASDAPQDTLKPEGTYARTIDNLIDPVFAIAGVVFVVVLGGAVFIAFRFRARDDEHFDDMPAQVHGNNTLEIGWTILPAIVLLVVGVFSVIAIFDLNEEPPEDSVKVQVVGQQWWWEYRYDLDDDGVYDEIVTANDLVIPAGEKVALEITARDVIHSFWAPRLNGKRDAVPNRRHPWNIQADEPGEYVGQCTEFCGLSHAEMRLKVIALPRDEYDTWVEEQQVDAEPYAEDDTSQEAEGYRVFTGQLCASCHLIEGVNDENFDDSVVPEFNRDINGGPGTILDPELQASRHAPNLTHLMSRTTFAGAKFDLRRDTEECEALGVDWADTEEGVDRCLDRGALEAWLRNPPAEKAMDADGDPIRGMPNLNLSEEQIDQLVAYLTTLK</sequence>
<evidence type="ECO:0000256" key="14">
    <source>
        <dbReference type="ARBA" id="ARBA00024688"/>
    </source>
</evidence>
<dbReference type="PROSITE" id="PS00078">
    <property type="entry name" value="COX2"/>
    <property type="match status" value="1"/>
</dbReference>
<evidence type="ECO:0000256" key="13">
    <source>
        <dbReference type="ARBA" id="ARBA00023136"/>
    </source>
</evidence>
<accession>A0AAE9Y621</accession>
<comment type="cofactor">
    <cofactor evidence="18">
        <name>Cu cation</name>
        <dbReference type="ChEBI" id="CHEBI:23378"/>
    </cofactor>
    <text evidence="18">Binds a copper A center.</text>
</comment>
<dbReference type="InterPro" id="IPR036257">
    <property type="entry name" value="Cyt_c_oxidase_su2_TM_sf"/>
</dbReference>
<evidence type="ECO:0000256" key="3">
    <source>
        <dbReference type="ARBA" id="ARBA00022448"/>
    </source>
</evidence>
<evidence type="ECO:0000256" key="15">
    <source>
        <dbReference type="ARBA" id="ARBA00047816"/>
    </source>
</evidence>
<dbReference type="Proteomes" id="UP001216390">
    <property type="component" value="Chromosome"/>
</dbReference>
<feature type="domain" description="Cytochrome c" evidence="22">
    <location>
        <begin position="256"/>
        <end position="407"/>
    </location>
</feature>
<dbReference type="Gene3D" id="1.10.287.90">
    <property type="match status" value="1"/>
</dbReference>
<evidence type="ECO:0000259" key="22">
    <source>
        <dbReference type="PROSITE" id="PS51007"/>
    </source>
</evidence>
<keyword evidence="4 16" id="KW-0349">Heme</keyword>
<keyword evidence="3 17" id="KW-0813">Transport</keyword>
<keyword evidence="5 17" id="KW-0679">Respiratory chain</keyword>
<keyword evidence="6 17" id="KW-0812">Transmembrane</keyword>
<evidence type="ECO:0000313" key="23">
    <source>
        <dbReference type="EMBL" id="WCO67182.1"/>
    </source>
</evidence>
<dbReference type="InterPro" id="IPR009056">
    <property type="entry name" value="Cyt_c-like_dom"/>
</dbReference>
<dbReference type="PROSITE" id="PS51257">
    <property type="entry name" value="PROKAR_LIPOPROTEIN"/>
    <property type="match status" value="1"/>
</dbReference>
<evidence type="ECO:0000256" key="16">
    <source>
        <dbReference type="PROSITE-ProRule" id="PRU00433"/>
    </source>
</evidence>
<evidence type="ECO:0000256" key="9">
    <source>
        <dbReference type="ARBA" id="ARBA00022982"/>
    </source>
</evidence>
<dbReference type="EC" id="7.1.1.9" evidence="18"/>
<feature type="domain" description="Cytochrome oxidase subunit II transmembrane region profile" evidence="21">
    <location>
        <begin position="23"/>
        <end position="122"/>
    </location>
</feature>
<keyword evidence="10 19" id="KW-1133">Transmembrane helix</keyword>
<proteinExistence type="inferred from homology"/>
<dbReference type="AlphaFoldDB" id="A0AAE9Y621"/>
<dbReference type="InterPro" id="IPR011759">
    <property type="entry name" value="Cyt_c_oxidase_su2_TM_dom"/>
</dbReference>
<evidence type="ECO:0000256" key="4">
    <source>
        <dbReference type="ARBA" id="ARBA00022617"/>
    </source>
</evidence>
<gene>
    <name evidence="23" type="primary">coxB</name>
    <name evidence="23" type="ORF">PO878_00410</name>
</gene>
<dbReference type="InterPro" id="IPR014222">
    <property type="entry name" value="Cyt_c_oxidase_su2"/>
</dbReference>
<dbReference type="GO" id="GO:0004129">
    <property type="term" value="F:cytochrome-c oxidase activity"/>
    <property type="evidence" value="ECO:0007669"/>
    <property type="project" value="UniProtKB-EC"/>
</dbReference>
<dbReference type="PROSITE" id="PS51007">
    <property type="entry name" value="CYTC"/>
    <property type="match status" value="1"/>
</dbReference>
<comment type="subcellular location">
    <subcellularLocation>
        <location evidence="17">Cell membrane</location>
        <topology evidence="17">Multi-pass membrane protein</topology>
    </subcellularLocation>
    <subcellularLocation>
        <location evidence="1">Membrane</location>
        <topology evidence="1">Multi-pass membrane protein</topology>
    </subcellularLocation>
</comment>
<comment type="catalytic activity">
    <reaction evidence="15 18">
        <text>4 Fe(II)-[cytochrome c] + O2 + 8 H(+)(in) = 4 Fe(III)-[cytochrome c] + 2 H2O + 4 H(+)(out)</text>
        <dbReference type="Rhea" id="RHEA:11436"/>
        <dbReference type="Rhea" id="RHEA-COMP:10350"/>
        <dbReference type="Rhea" id="RHEA-COMP:14399"/>
        <dbReference type="ChEBI" id="CHEBI:15377"/>
        <dbReference type="ChEBI" id="CHEBI:15378"/>
        <dbReference type="ChEBI" id="CHEBI:15379"/>
        <dbReference type="ChEBI" id="CHEBI:29033"/>
        <dbReference type="ChEBI" id="CHEBI:29034"/>
        <dbReference type="EC" id="7.1.1.9"/>
    </reaction>
</comment>
<dbReference type="EMBL" id="CP116942">
    <property type="protein sequence ID" value="WCO67182.1"/>
    <property type="molecule type" value="Genomic_DNA"/>
</dbReference>
<dbReference type="SUPFAM" id="SSF81464">
    <property type="entry name" value="Cytochrome c oxidase subunit II-like, transmembrane region"/>
    <property type="match status" value="1"/>
</dbReference>
<organism evidence="23 24">
    <name type="scientific">Iamia majanohamensis</name>
    <dbReference type="NCBI Taxonomy" id="467976"/>
    <lineage>
        <taxon>Bacteria</taxon>
        <taxon>Bacillati</taxon>
        <taxon>Actinomycetota</taxon>
        <taxon>Acidimicrobiia</taxon>
        <taxon>Acidimicrobiales</taxon>
        <taxon>Iamiaceae</taxon>
        <taxon>Iamia</taxon>
    </lineage>
</organism>
<feature type="transmembrane region" description="Helical" evidence="19">
    <location>
        <begin position="94"/>
        <end position="116"/>
    </location>
</feature>
<dbReference type="Pfam" id="PF02790">
    <property type="entry name" value="COX2_TM"/>
    <property type="match status" value="1"/>
</dbReference>
<dbReference type="KEGG" id="ima:PO878_00410"/>
<evidence type="ECO:0000256" key="7">
    <source>
        <dbReference type="ARBA" id="ARBA00022723"/>
    </source>
</evidence>
<dbReference type="GO" id="GO:0020037">
    <property type="term" value="F:heme binding"/>
    <property type="evidence" value="ECO:0007669"/>
    <property type="project" value="InterPro"/>
</dbReference>